<evidence type="ECO:0000256" key="12">
    <source>
        <dbReference type="SAM" id="MobiDB-lite"/>
    </source>
</evidence>
<dbReference type="InterPro" id="IPR058731">
    <property type="entry name" value="Znf-B_box_ZFPL1-like"/>
</dbReference>
<dbReference type="CDD" id="cd16487">
    <property type="entry name" value="mRING-H2-C3DHC3_ZFPL1"/>
    <property type="match status" value="1"/>
</dbReference>
<dbReference type="PANTHER" id="PTHR12981:SF0">
    <property type="entry name" value="ZINC FINGER PROTEIN-LIKE 1"/>
    <property type="match status" value="1"/>
</dbReference>
<keyword evidence="4 11" id="KW-0812">Transmembrane</keyword>
<protein>
    <recommendedName>
        <fullName evidence="3 11">Zinc finger protein-like 1 homolog</fullName>
    </recommendedName>
</protein>
<feature type="transmembrane region" description="Helical" evidence="11">
    <location>
        <begin position="236"/>
        <end position="257"/>
    </location>
</feature>
<evidence type="ECO:0000256" key="4">
    <source>
        <dbReference type="ARBA" id="ARBA00022692"/>
    </source>
</evidence>
<comment type="similarity">
    <text evidence="2 11">Belongs to the ZFPL1 family.</text>
</comment>
<evidence type="ECO:0000256" key="8">
    <source>
        <dbReference type="ARBA" id="ARBA00022989"/>
    </source>
</evidence>
<sequence length="282" mass="32397">MGLCKCPRRNMTNQFCYEHRVNVCENCMVDNHKKCVVQSYLQWLQDSDYSPRCPYCSQDLTDQACVRLVCYHVFHWACLDKYSRSLPSDTAPGGYSCITCGDCIFPPDNLVSPVADELRRTLSDVNWARAGLGMKLLENDSEIRPQIGPRPTPEGECLQIRSSPMESNLTHYPHHALSSSSTASLLRSTSPSTVIRVTNDPDDNKYKRRSPLEAMNRWLRSFFPYARRRSWGRNKYLIYFFLFLFGVMGIIVLFSVISGDRNSMDNPMFDPLNNPEIRIGEH</sequence>
<dbReference type="EMBL" id="BT076355">
    <property type="protein sequence ID" value="ACO10779.1"/>
    <property type="molecule type" value="mRNA"/>
</dbReference>
<evidence type="ECO:0000256" key="1">
    <source>
        <dbReference type="ARBA" id="ARBA00004167"/>
    </source>
</evidence>
<dbReference type="InterPro" id="IPR058730">
    <property type="entry name" value="U-box_ZFPL1-like"/>
</dbReference>
<evidence type="ECO:0000256" key="3">
    <source>
        <dbReference type="ARBA" id="ARBA00013701"/>
    </source>
</evidence>
<evidence type="ECO:0000256" key="11">
    <source>
        <dbReference type="RuleBase" id="RU369078"/>
    </source>
</evidence>
<feature type="compositionally biased region" description="Low complexity" evidence="12">
    <location>
        <begin position="180"/>
        <end position="193"/>
    </location>
</feature>
<comment type="subcellular location">
    <subcellularLocation>
        <location evidence="1 11">Membrane</location>
        <topology evidence="1 11">Single-pass membrane protein</topology>
    </subcellularLocation>
</comment>
<keyword evidence="5 11" id="KW-0479">Metal-binding</keyword>
<dbReference type="InterPro" id="IPR013083">
    <property type="entry name" value="Znf_RING/FYVE/PHD"/>
</dbReference>
<reference evidence="14" key="1">
    <citation type="submission" date="2009-03" db="EMBL/GenBank/DDBJ databases">
        <title>Caligus rogercresseyi ESTs and full-length cDNAs.</title>
        <authorList>
            <person name="Yasuike M."/>
            <person name="von Schalburg K."/>
            <person name="Cooper G."/>
            <person name="Leong J."/>
            <person name="Jones S.R.M."/>
            <person name="Koop B.F."/>
        </authorList>
    </citation>
    <scope>NUCLEOTIDE SEQUENCE</scope>
    <source>
        <tissue evidence="14">Whole tissue</tissue>
    </source>
</reference>
<keyword evidence="6 10" id="KW-0863">Zinc-finger</keyword>
<dbReference type="PROSITE" id="PS50089">
    <property type="entry name" value="ZF_RING_2"/>
    <property type="match status" value="1"/>
</dbReference>
<evidence type="ECO:0000256" key="2">
    <source>
        <dbReference type="ARBA" id="ARBA00005561"/>
    </source>
</evidence>
<name>C1BP26_CALRO</name>
<keyword evidence="7 11" id="KW-0862">Zinc</keyword>
<proteinExistence type="evidence at transcript level"/>
<organism evidence="14">
    <name type="scientific">Caligus rogercresseyi</name>
    <name type="common">Sea louse</name>
    <dbReference type="NCBI Taxonomy" id="217165"/>
    <lineage>
        <taxon>Eukaryota</taxon>
        <taxon>Metazoa</taxon>
        <taxon>Ecdysozoa</taxon>
        <taxon>Arthropoda</taxon>
        <taxon>Crustacea</taxon>
        <taxon>Multicrustacea</taxon>
        <taxon>Hexanauplia</taxon>
        <taxon>Copepoda</taxon>
        <taxon>Siphonostomatoida</taxon>
        <taxon>Caligidae</taxon>
        <taxon>Caligus</taxon>
    </lineage>
</organism>
<evidence type="ECO:0000256" key="9">
    <source>
        <dbReference type="ARBA" id="ARBA00023136"/>
    </source>
</evidence>
<evidence type="ECO:0000256" key="5">
    <source>
        <dbReference type="ARBA" id="ARBA00022723"/>
    </source>
</evidence>
<dbReference type="Gene3D" id="3.30.40.10">
    <property type="entry name" value="Zinc/RING finger domain, C3HC4 (zinc finger)"/>
    <property type="match status" value="1"/>
</dbReference>
<dbReference type="GO" id="GO:0016020">
    <property type="term" value="C:membrane"/>
    <property type="evidence" value="ECO:0007669"/>
    <property type="project" value="UniProtKB-SubCell"/>
</dbReference>
<evidence type="ECO:0000313" key="14">
    <source>
        <dbReference type="EMBL" id="ACO10779.1"/>
    </source>
</evidence>
<dbReference type="InterPro" id="IPR001841">
    <property type="entry name" value="Znf_RING"/>
</dbReference>
<dbReference type="PANTHER" id="PTHR12981">
    <property type="entry name" value="ZINC FINGER PROTEIN-LIKE 1"/>
    <property type="match status" value="1"/>
</dbReference>
<gene>
    <name evidence="14" type="primary">ZFPL1</name>
</gene>
<keyword evidence="9 11" id="KW-0472">Membrane</keyword>
<dbReference type="GO" id="GO:0008270">
    <property type="term" value="F:zinc ion binding"/>
    <property type="evidence" value="ECO:0007669"/>
    <property type="project" value="UniProtKB-UniRule"/>
</dbReference>
<dbReference type="AlphaFoldDB" id="C1BP26"/>
<evidence type="ECO:0000256" key="10">
    <source>
        <dbReference type="PROSITE-ProRule" id="PRU00175"/>
    </source>
</evidence>
<dbReference type="SUPFAM" id="SSF57850">
    <property type="entry name" value="RING/U-box"/>
    <property type="match status" value="1"/>
</dbReference>
<dbReference type="InterPro" id="IPR039043">
    <property type="entry name" value="ZFPL1"/>
</dbReference>
<evidence type="ECO:0000259" key="13">
    <source>
        <dbReference type="PROSITE" id="PS50089"/>
    </source>
</evidence>
<dbReference type="SMART" id="SM00184">
    <property type="entry name" value="RING"/>
    <property type="match status" value="1"/>
</dbReference>
<evidence type="ECO:0000256" key="7">
    <source>
        <dbReference type="ARBA" id="ARBA00022833"/>
    </source>
</evidence>
<evidence type="ECO:0000256" key="6">
    <source>
        <dbReference type="ARBA" id="ARBA00022771"/>
    </source>
</evidence>
<feature type="region of interest" description="Disordered" evidence="12">
    <location>
        <begin position="180"/>
        <end position="208"/>
    </location>
</feature>
<dbReference type="Pfam" id="PF25998">
    <property type="entry name" value="U-box_ZFPL1"/>
    <property type="match status" value="1"/>
</dbReference>
<accession>C1BP26</accession>
<keyword evidence="8 11" id="KW-1133">Transmembrane helix</keyword>
<dbReference type="Pfam" id="PF25993">
    <property type="entry name" value="zf-B_box_ZFPL1"/>
    <property type="match status" value="1"/>
</dbReference>
<feature type="domain" description="RING-type" evidence="13">
    <location>
        <begin position="53"/>
        <end position="100"/>
    </location>
</feature>
<dbReference type="GO" id="GO:0005794">
    <property type="term" value="C:Golgi apparatus"/>
    <property type="evidence" value="ECO:0007669"/>
    <property type="project" value="TreeGrafter"/>
</dbReference>